<sequence length="382" mass="40836">MIEVRAEVGPPGPYRLPRPSADGLLRARDGVLFRFVRSDGHDVLLRAARLRDGRVVLGARATPRPEEQARTAAAGAERARAAADGALGRWRFALGVDVDLAPFVQAHKDDPLIGPSIRARPWMRPARRLSVFEALICAVCEQLIAYEDAVRIERRLIARHGVVRAPDVATHPRLRDAPDAVELADGTVPAHLEACGLSPKRATALHRAAREIARGRIDTSDGCDPDRVLLRLGRLPEIGTWTLSLVASQALGRDDRPPSGDLNLRKALGRILTGDPRARVPEHEVDAWLSRYAPWGALAAVHVMATRGEALPGRGAGTVPVVPAPVARRHATQAGLPVGGRRSVDDPSRVGVARPRTVLVEEPGTPGPGTPPVRVGAPTAAA</sequence>
<reference evidence="4" key="1">
    <citation type="submission" date="2020-05" db="EMBL/GenBank/DDBJ databases">
        <authorList>
            <person name="Chiriac C."/>
            <person name="Salcher M."/>
            <person name="Ghai R."/>
            <person name="Kavagutti S V."/>
        </authorList>
    </citation>
    <scope>NUCLEOTIDE SEQUENCE</scope>
</reference>
<dbReference type="PANTHER" id="PTHR43003:SF13">
    <property type="entry name" value="DNA-3-METHYLADENINE GLYCOSYLASE 2"/>
    <property type="match status" value="1"/>
</dbReference>
<protein>
    <submittedName>
        <fullName evidence="4">Unannotated protein</fullName>
    </submittedName>
</protein>
<accession>A0A6J7IRS5</accession>
<dbReference type="GO" id="GO:0043916">
    <property type="term" value="F:DNA-7-methylguanine glycosylase activity"/>
    <property type="evidence" value="ECO:0007669"/>
    <property type="project" value="TreeGrafter"/>
</dbReference>
<feature type="region of interest" description="Disordered" evidence="3">
    <location>
        <begin position="359"/>
        <end position="382"/>
    </location>
</feature>
<proteinExistence type="predicted"/>
<dbReference type="PANTHER" id="PTHR43003">
    <property type="entry name" value="DNA-3-METHYLADENINE GLYCOSYLASE"/>
    <property type="match status" value="1"/>
</dbReference>
<dbReference type="GO" id="GO:0032993">
    <property type="term" value="C:protein-DNA complex"/>
    <property type="evidence" value="ECO:0007669"/>
    <property type="project" value="TreeGrafter"/>
</dbReference>
<dbReference type="Gene3D" id="1.10.340.30">
    <property type="entry name" value="Hypothetical protein, domain 2"/>
    <property type="match status" value="1"/>
</dbReference>
<evidence type="ECO:0000256" key="3">
    <source>
        <dbReference type="SAM" id="MobiDB-lite"/>
    </source>
</evidence>
<organism evidence="4">
    <name type="scientific">freshwater metagenome</name>
    <dbReference type="NCBI Taxonomy" id="449393"/>
    <lineage>
        <taxon>unclassified sequences</taxon>
        <taxon>metagenomes</taxon>
        <taxon>ecological metagenomes</taxon>
    </lineage>
</organism>
<dbReference type="InterPro" id="IPR011257">
    <property type="entry name" value="DNA_glycosylase"/>
</dbReference>
<name>A0A6J7IRS5_9ZZZZ</name>
<dbReference type="GO" id="GO:0006307">
    <property type="term" value="P:DNA alkylation repair"/>
    <property type="evidence" value="ECO:0007669"/>
    <property type="project" value="TreeGrafter"/>
</dbReference>
<dbReference type="EMBL" id="CAFBMK010000181">
    <property type="protein sequence ID" value="CAB4933461.1"/>
    <property type="molecule type" value="Genomic_DNA"/>
</dbReference>
<keyword evidence="1" id="KW-0227">DNA damage</keyword>
<dbReference type="AlphaFoldDB" id="A0A6J7IRS5"/>
<dbReference type="InterPro" id="IPR051912">
    <property type="entry name" value="Alkylbase_DNA_Glycosylase/TA"/>
</dbReference>
<dbReference type="GO" id="GO:0005737">
    <property type="term" value="C:cytoplasm"/>
    <property type="evidence" value="ECO:0007669"/>
    <property type="project" value="TreeGrafter"/>
</dbReference>
<dbReference type="SUPFAM" id="SSF48150">
    <property type="entry name" value="DNA-glycosylase"/>
    <property type="match status" value="1"/>
</dbReference>
<dbReference type="GO" id="GO:0006285">
    <property type="term" value="P:base-excision repair, AP site formation"/>
    <property type="evidence" value="ECO:0007669"/>
    <property type="project" value="TreeGrafter"/>
</dbReference>
<evidence type="ECO:0000313" key="4">
    <source>
        <dbReference type="EMBL" id="CAB4933461.1"/>
    </source>
</evidence>
<dbReference type="GO" id="GO:0032131">
    <property type="term" value="F:alkylated DNA binding"/>
    <property type="evidence" value="ECO:0007669"/>
    <property type="project" value="TreeGrafter"/>
</dbReference>
<evidence type="ECO:0000256" key="1">
    <source>
        <dbReference type="ARBA" id="ARBA00022763"/>
    </source>
</evidence>
<dbReference type="GO" id="GO:0008725">
    <property type="term" value="F:DNA-3-methyladenine glycosylase activity"/>
    <property type="evidence" value="ECO:0007669"/>
    <property type="project" value="TreeGrafter"/>
</dbReference>
<gene>
    <name evidence="4" type="ORF">UFOPK3564_02511</name>
</gene>
<keyword evidence="2" id="KW-0234">DNA repair</keyword>
<evidence type="ECO:0000256" key="2">
    <source>
        <dbReference type="ARBA" id="ARBA00023204"/>
    </source>
</evidence>